<dbReference type="EMBL" id="WBMR01000017">
    <property type="protein sequence ID" value="KAB2385939.1"/>
    <property type="molecule type" value="Genomic_DNA"/>
</dbReference>
<evidence type="ECO:0000313" key="2">
    <source>
        <dbReference type="EMBL" id="KAB2385939.1"/>
    </source>
</evidence>
<dbReference type="AlphaFoldDB" id="A0A6L3W115"/>
<dbReference type="RefSeq" id="WP_151539550.1">
    <property type="nucleotide sequence ID" value="NZ_WBMR01000017.1"/>
</dbReference>
<feature type="compositionally biased region" description="Gly residues" evidence="1">
    <location>
        <begin position="45"/>
        <end position="67"/>
    </location>
</feature>
<feature type="compositionally biased region" description="Basic and acidic residues" evidence="1">
    <location>
        <begin position="27"/>
        <end position="36"/>
    </location>
</feature>
<gene>
    <name evidence="2" type="ORF">F9B16_09055</name>
</gene>
<proteinExistence type="predicted"/>
<evidence type="ECO:0000313" key="3">
    <source>
        <dbReference type="Proteomes" id="UP000483004"/>
    </source>
</evidence>
<dbReference type="Proteomes" id="UP000483004">
    <property type="component" value="Unassembled WGS sequence"/>
</dbReference>
<protein>
    <submittedName>
        <fullName evidence="2">Uncharacterized protein</fullName>
    </submittedName>
</protein>
<keyword evidence="3" id="KW-1185">Reference proteome</keyword>
<dbReference type="OrthoDB" id="3535217at2"/>
<feature type="region of interest" description="Disordered" evidence="1">
    <location>
        <begin position="22"/>
        <end position="78"/>
    </location>
</feature>
<comment type="caution">
    <text evidence="2">The sequence shown here is derived from an EMBL/GenBank/DDBJ whole genome shotgun (WGS) entry which is preliminary data.</text>
</comment>
<evidence type="ECO:0000256" key="1">
    <source>
        <dbReference type="SAM" id="MobiDB-lite"/>
    </source>
</evidence>
<name>A0A6L3W115_9ACTN</name>
<sequence length="203" mass="21336">MHFDIRRGAVLLMALTSLMSGCSSPGDDDKASEKSRQTVATQEGQGTGAGGPSPDGIPGGAGGGGAAPTGSPVVSATFDTPNFPGGKVEIAIMGLQVRGKLMVLTVRLTPHLPQGSTEKTNPYELNDEIPLAPELIDTVNLRRYVVVKDNQEKEVESDDVTLPIHNEQAGVATYSFAAPPANVKSLDVHYGTWPTFTNVPVQR</sequence>
<dbReference type="PROSITE" id="PS51257">
    <property type="entry name" value="PROKAR_LIPOPROTEIN"/>
    <property type="match status" value="1"/>
</dbReference>
<reference evidence="2 3" key="1">
    <citation type="submission" date="2019-09" db="EMBL/GenBank/DDBJ databases">
        <title>Actinomadura physcomitrii sp. nov., a novel actinomycete isolated from moss [Physcomitrium sphaericum (Ludw) Fuernr].</title>
        <authorList>
            <person name="Liu C."/>
            <person name="Zhuang X."/>
        </authorList>
    </citation>
    <scope>NUCLEOTIDE SEQUENCE [LARGE SCALE GENOMIC DNA]</scope>
    <source>
        <strain evidence="2 3">CYP1-1B</strain>
    </source>
</reference>
<accession>A0A6L3W115</accession>
<organism evidence="2 3">
    <name type="scientific">Actinomadura montaniterrae</name>
    <dbReference type="NCBI Taxonomy" id="1803903"/>
    <lineage>
        <taxon>Bacteria</taxon>
        <taxon>Bacillati</taxon>
        <taxon>Actinomycetota</taxon>
        <taxon>Actinomycetes</taxon>
        <taxon>Streptosporangiales</taxon>
        <taxon>Thermomonosporaceae</taxon>
        <taxon>Actinomadura</taxon>
    </lineage>
</organism>